<dbReference type="PANTHER" id="PTHR47053">
    <property type="entry name" value="MUREIN DD-ENDOPEPTIDASE MEPH-RELATED"/>
    <property type="match status" value="1"/>
</dbReference>
<keyword evidence="5 11" id="KW-0378">Hydrolase</keyword>
<evidence type="ECO:0000259" key="10">
    <source>
        <dbReference type="PROSITE" id="PS51935"/>
    </source>
</evidence>
<dbReference type="SMART" id="SM00257">
    <property type="entry name" value="LysM"/>
    <property type="match status" value="3"/>
</dbReference>
<evidence type="ECO:0000313" key="11">
    <source>
        <dbReference type="EMBL" id="MDQ0158314.1"/>
    </source>
</evidence>
<dbReference type="EC" id="3.4.-.-" evidence="11"/>
<dbReference type="Proteomes" id="UP001224359">
    <property type="component" value="Unassembled WGS sequence"/>
</dbReference>
<feature type="domain" description="LysM" evidence="9">
    <location>
        <begin position="104"/>
        <end position="147"/>
    </location>
</feature>
<name>A0ABT9VBM2_9BACI</name>
<dbReference type="InterPro" id="IPR038765">
    <property type="entry name" value="Papain-like_cys_pep_sf"/>
</dbReference>
<accession>A0ABT9VBM2</accession>
<dbReference type="PROSITE" id="PS51782">
    <property type="entry name" value="LYSM"/>
    <property type="match status" value="3"/>
</dbReference>
<keyword evidence="3 8" id="KW-0732">Signal</keyword>
<feature type="signal peptide" evidence="8">
    <location>
        <begin position="1"/>
        <end position="23"/>
    </location>
</feature>
<evidence type="ECO:0000256" key="4">
    <source>
        <dbReference type="ARBA" id="ARBA00022737"/>
    </source>
</evidence>
<dbReference type="PROSITE" id="PS51935">
    <property type="entry name" value="NLPC_P60"/>
    <property type="match status" value="1"/>
</dbReference>
<dbReference type="Gene3D" id="3.10.350.10">
    <property type="entry name" value="LysM domain"/>
    <property type="match status" value="3"/>
</dbReference>
<dbReference type="InterPro" id="IPR036779">
    <property type="entry name" value="LysM_dom_sf"/>
</dbReference>
<evidence type="ECO:0000256" key="7">
    <source>
        <dbReference type="SAM" id="MobiDB-lite"/>
    </source>
</evidence>
<feature type="domain" description="NlpC/P60" evidence="10">
    <location>
        <begin position="242"/>
        <end position="362"/>
    </location>
</feature>
<evidence type="ECO:0000256" key="2">
    <source>
        <dbReference type="ARBA" id="ARBA00022670"/>
    </source>
</evidence>
<keyword evidence="6" id="KW-0788">Thiol protease</keyword>
<dbReference type="InterPro" id="IPR051202">
    <property type="entry name" value="Peptidase_C40"/>
</dbReference>
<dbReference type="RefSeq" id="WP_306973918.1">
    <property type="nucleotide sequence ID" value="NZ_JAUSTQ010000001.1"/>
</dbReference>
<dbReference type="Pfam" id="PF01476">
    <property type="entry name" value="LysM"/>
    <property type="match status" value="3"/>
</dbReference>
<sequence length="362" mass="39769">MANKKKVASFTIGAAFASTVVFASEAEASTYEVQSGDSLWNIARDYNISVQVLKDMNDLDSNIIYPNQTLKTSEESSGQSDEGDVELVNDSQDDEEAQGSGSTQHHTVERGDTLGAISSQYGISLRDLMDWNDLDTTLIYPGDRLKVSESSNDESSSNESSDQNESNDSQSNNNQSTTTYTVKSGDTLGKIAGEYGVTVANLKSWNNLSSHLIYVDQTLDVKGVDSQPSENTSEQEKPSSVDYNVSKLVNIATDMEGVGYKWAGNSPSGFDCSGFIQYAYSQAGQDLQRHSSDGYYDRSHYVDEPKIGDLVFFEDTYKSGISHVGIYLGDNEFIHAGSDGVEIASLDNSYWNKHFADFKRFY</sequence>
<feature type="domain" description="LysM" evidence="9">
    <location>
        <begin position="29"/>
        <end position="72"/>
    </location>
</feature>
<dbReference type="InterPro" id="IPR000064">
    <property type="entry name" value="NLP_P60_dom"/>
</dbReference>
<dbReference type="PANTHER" id="PTHR47053:SF1">
    <property type="entry name" value="MUREIN DD-ENDOPEPTIDASE MEPH-RELATED"/>
    <property type="match status" value="1"/>
</dbReference>
<dbReference type="InterPro" id="IPR018392">
    <property type="entry name" value="LysM"/>
</dbReference>
<organism evidence="11 12">
    <name type="scientific">Alkalibacillus salilacus</name>
    <dbReference type="NCBI Taxonomy" id="284582"/>
    <lineage>
        <taxon>Bacteria</taxon>
        <taxon>Bacillati</taxon>
        <taxon>Bacillota</taxon>
        <taxon>Bacilli</taxon>
        <taxon>Bacillales</taxon>
        <taxon>Bacillaceae</taxon>
        <taxon>Alkalibacillus</taxon>
    </lineage>
</organism>
<protein>
    <submittedName>
        <fullName evidence="11">Peptidoglycan endopeptidase LytE</fullName>
        <ecNumber evidence="11">3.4.-.-</ecNumber>
    </submittedName>
</protein>
<dbReference type="GO" id="GO:0016787">
    <property type="term" value="F:hydrolase activity"/>
    <property type="evidence" value="ECO:0007669"/>
    <property type="project" value="UniProtKB-KW"/>
</dbReference>
<dbReference type="SUPFAM" id="SSF54001">
    <property type="entry name" value="Cysteine proteinases"/>
    <property type="match status" value="1"/>
</dbReference>
<dbReference type="SUPFAM" id="SSF54106">
    <property type="entry name" value="LysM domain"/>
    <property type="match status" value="3"/>
</dbReference>
<gene>
    <name evidence="11" type="ORF">J2S77_000264</name>
</gene>
<evidence type="ECO:0000256" key="6">
    <source>
        <dbReference type="ARBA" id="ARBA00022807"/>
    </source>
</evidence>
<feature type="compositionally biased region" description="Low complexity" evidence="7">
    <location>
        <begin position="148"/>
        <end position="176"/>
    </location>
</feature>
<dbReference type="CDD" id="cd00118">
    <property type="entry name" value="LysM"/>
    <property type="match status" value="3"/>
</dbReference>
<keyword evidence="2" id="KW-0645">Protease</keyword>
<feature type="domain" description="LysM" evidence="9">
    <location>
        <begin position="178"/>
        <end position="221"/>
    </location>
</feature>
<dbReference type="Pfam" id="PF00877">
    <property type="entry name" value="NLPC_P60"/>
    <property type="match status" value="1"/>
</dbReference>
<comment type="caution">
    <text evidence="11">The sequence shown here is derived from an EMBL/GenBank/DDBJ whole genome shotgun (WGS) entry which is preliminary data.</text>
</comment>
<evidence type="ECO:0000256" key="1">
    <source>
        <dbReference type="ARBA" id="ARBA00007074"/>
    </source>
</evidence>
<evidence type="ECO:0000256" key="3">
    <source>
        <dbReference type="ARBA" id="ARBA00022729"/>
    </source>
</evidence>
<proteinExistence type="inferred from homology"/>
<comment type="similarity">
    <text evidence="1">Belongs to the peptidase C40 family.</text>
</comment>
<feature type="chain" id="PRO_5046982099" evidence="8">
    <location>
        <begin position="24"/>
        <end position="362"/>
    </location>
</feature>
<dbReference type="EMBL" id="JAUSTQ010000001">
    <property type="protein sequence ID" value="MDQ0158314.1"/>
    <property type="molecule type" value="Genomic_DNA"/>
</dbReference>
<keyword evidence="4" id="KW-0677">Repeat</keyword>
<reference evidence="11 12" key="1">
    <citation type="submission" date="2023-07" db="EMBL/GenBank/DDBJ databases">
        <title>Genomic Encyclopedia of Type Strains, Phase IV (KMG-IV): sequencing the most valuable type-strain genomes for metagenomic binning, comparative biology and taxonomic classification.</title>
        <authorList>
            <person name="Goeker M."/>
        </authorList>
    </citation>
    <scope>NUCLEOTIDE SEQUENCE [LARGE SCALE GENOMIC DNA]</scope>
    <source>
        <strain evidence="11 12">DSM 16460</strain>
    </source>
</reference>
<keyword evidence="12" id="KW-1185">Reference proteome</keyword>
<evidence type="ECO:0000313" key="12">
    <source>
        <dbReference type="Proteomes" id="UP001224359"/>
    </source>
</evidence>
<feature type="region of interest" description="Disordered" evidence="7">
    <location>
        <begin position="145"/>
        <end position="182"/>
    </location>
</feature>
<feature type="compositionally biased region" description="Acidic residues" evidence="7">
    <location>
        <begin position="81"/>
        <end position="97"/>
    </location>
</feature>
<evidence type="ECO:0000256" key="5">
    <source>
        <dbReference type="ARBA" id="ARBA00022801"/>
    </source>
</evidence>
<evidence type="ECO:0000256" key="8">
    <source>
        <dbReference type="SAM" id="SignalP"/>
    </source>
</evidence>
<feature type="region of interest" description="Disordered" evidence="7">
    <location>
        <begin position="70"/>
        <end position="113"/>
    </location>
</feature>
<dbReference type="Gene3D" id="3.90.1720.10">
    <property type="entry name" value="endopeptidase domain like (from Nostoc punctiforme)"/>
    <property type="match status" value="1"/>
</dbReference>
<evidence type="ECO:0000259" key="9">
    <source>
        <dbReference type="PROSITE" id="PS51782"/>
    </source>
</evidence>